<organism evidence="2 3">
    <name type="scientific">Methylocapsa palsarum</name>
    <dbReference type="NCBI Taxonomy" id="1612308"/>
    <lineage>
        <taxon>Bacteria</taxon>
        <taxon>Pseudomonadati</taxon>
        <taxon>Pseudomonadota</taxon>
        <taxon>Alphaproteobacteria</taxon>
        <taxon>Hyphomicrobiales</taxon>
        <taxon>Beijerinckiaceae</taxon>
        <taxon>Methylocapsa</taxon>
    </lineage>
</organism>
<evidence type="ECO:0000256" key="1">
    <source>
        <dbReference type="SAM" id="SignalP"/>
    </source>
</evidence>
<protein>
    <recommendedName>
        <fullName evidence="4">DUF1223 domain-containing protein</fullName>
    </recommendedName>
</protein>
<dbReference type="AlphaFoldDB" id="A0A1I3WB99"/>
<feature type="chain" id="PRO_5011699086" description="DUF1223 domain-containing protein" evidence="1">
    <location>
        <begin position="28"/>
        <end position="256"/>
    </location>
</feature>
<dbReference type="RefSeq" id="WP_244532039.1">
    <property type="nucleotide sequence ID" value="NZ_FOSN01000001.1"/>
</dbReference>
<gene>
    <name evidence="2" type="ORF">SAMN05444581_101487</name>
</gene>
<evidence type="ECO:0000313" key="2">
    <source>
        <dbReference type="EMBL" id="SFK04838.1"/>
    </source>
</evidence>
<dbReference type="Pfam" id="PF06764">
    <property type="entry name" value="DUF1223"/>
    <property type="match status" value="1"/>
</dbReference>
<dbReference type="STRING" id="1612308.SAMN05444581_101487"/>
<dbReference type="InterPro" id="IPR036249">
    <property type="entry name" value="Thioredoxin-like_sf"/>
</dbReference>
<accession>A0A1I3WB99</accession>
<dbReference type="SUPFAM" id="SSF52833">
    <property type="entry name" value="Thioredoxin-like"/>
    <property type="match status" value="1"/>
</dbReference>
<sequence>MTISIKSFILSPWLQLAAIAGSSCVLAADLTGPPTPSSAVVSVIELFTSQGCSSCPPADKLLAQIARRPDIVAVSFAVDYWDYIGWKDTLALPLSSSRQRAYAALQGGNGVRVYTPQAVIDGIADAIGGDRQEVEEAIKSTKGVDGAATLPLRLQDADDHFVVDVAAGGGGPAGIYVLRVLRARTVHIGHGENAGRNVTYTNVVRAINRIGEWTGSRVTLNVPKLIAEDEGYVVFVQRGDLDQPGAILGAVKSAGL</sequence>
<dbReference type="PANTHER" id="PTHR36057:SF1">
    <property type="entry name" value="LIPOPROTEIN LIPID ATTACHMENT SITE-LIKE PROTEIN, PUTATIVE (DUF1223)-RELATED"/>
    <property type="match status" value="1"/>
</dbReference>
<feature type="signal peptide" evidence="1">
    <location>
        <begin position="1"/>
        <end position="27"/>
    </location>
</feature>
<proteinExistence type="predicted"/>
<dbReference type="PROSITE" id="PS51257">
    <property type="entry name" value="PROKAR_LIPOPROTEIN"/>
    <property type="match status" value="1"/>
</dbReference>
<evidence type="ECO:0008006" key="4">
    <source>
        <dbReference type="Google" id="ProtNLM"/>
    </source>
</evidence>
<dbReference type="InterPro" id="IPR010634">
    <property type="entry name" value="DUF1223"/>
</dbReference>
<reference evidence="2 3" key="1">
    <citation type="submission" date="2016-10" db="EMBL/GenBank/DDBJ databases">
        <authorList>
            <person name="de Groot N.N."/>
        </authorList>
    </citation>
    <scope>NUCLEOTIDE SEQUENCE [LARGE SCALE GENOMIC DNA]</scope>
    <source>
        <strain evidence="2 3">NE2</strain>
    </source>
</reference>
<evidence type="ECO:0000313" key="3">
    <source>
        <dbReference type="Proteomes" id="UP000198755"/>
    </source>
</evidence>
<name>A0A1I3WB99_9HYPH</name>
<keyword evidence="1" id="KW-0732">Signal</keyword>
<dbReference type="Proteomes" id="UP000198755">
    <property type="component" value="Unassembled WGS sequence"/>
</dbReference>
<keyword evidence="3" id="KW-1185">Reference proteome</keyword>
<dbReference type="PANTHER" id="PTHR36057">
    <property type="match status" value="1"/>
</dbReference>
<dbReference type="EMBL" id="FOSN01000001">
    <property type="protein sequence ID" value="SFK04838.1"/>
    <property type="molecule type" value="Genomic_DNA"/>
</dbReference>